<reference evidence="3" key="1">
    <citation type="journal article" date="2019" name="Int. J. Syst. Evol. Microbiol.">
        <title>The Global Catalogue of Microorganisms (GCM) 10K type strain sequencing project: providing services to taxonomists for standard genome sequencing and annotation.</title>
        <authorList>
            <consortium name="The Broad Institute Genomics Platform"/>
            <consortium name="The Broad Institute Genome Sequencing Center for Infectious Disease"/>
            <person name="Wu L."/>
            <person name="Ma J."/>
        </authorList>
    </citation>
    <scope>NUCLEOTIDE SEQUENCE [LARGE SCALE GENOMIC DNA]</scope>
    <source>
        <strain evidence="3">JCM 17440</strain>
    </source>
</reference>
<feature type="region of interest" description="Disordered" evidence="1">
    <location>
        <begin position="1"/>
        <end position="88"/>
    </location>
</feature>
<feature type="compositionally biased region" description="Basic and acidic residues" evidence="1">
    <location>
        <begin position="68"/>
        <end position="77"/>
    </location>
</feature>
<evidence type="ECO:0000313" key="3">
    <source>
        <dbReference type="Proteomes" id="UP001501710"/>
    </source>
</evidence>
<gene>
    <name evidence="2" type="ORF">GCM10022254_04220</name>
</gene>
<evidence type="ECO:0008006" key="4">
    <source>
        <dbReference type="Google" id="ProtNLM"/>
    </source>
</evidence>
<organism evidence="2 3">
    <name type="scientific">Actinomadura meridiana</name>
    <dbReference type="NCBI Taxonomy" id="559626"/>
    <lineage>
        <taxon>Bacteria</taxon>
        <taxon>Bacillati</taxon>
        <taxon>Actinomycetota</taxon>
        <taxon>Actinomycetes</taxon>
        <taxon>Streptosporangiales</taxon>
        <taxon>Thermomonosporaceae</taxon>
        <taxon>Actinomadura</taxon>
    </lineage>
</organism>
<name>A0ABP8BS69_9ACTN</name>
<dbReference type="EMBL" id="BAABAS010000003">
    <property type="protein sequence ID" value="GAA4224538.1"/>
    <property type="molecule type" value="Genomic_DNA"/>
</dbReference>
<proteinExistence type="predicted"/>
<keyword evidence="3" id="KW-1185">Reference proteome</keyword>
<sequence>MPLDFKEELAPIRHSEQGGRKRVKDPPNIINEAARGERGSVRAPPPTICADAPGTRTEPGARDSAVIPHDHARDHLPARPAARRNPLP</sequence>
<protein>
    <recommendedName>
        <fullName evidence="4">Transposase</fullName>
    </recommendedName>
</protein>
<comment type="caution">
    <text evidence="2">The sequence shown here is derived from an EMBL/GenBank/DDBJ whole genome shotgun (WGS) entry which is preliminary data.</text>
</comment>
<evidence type="ECO:0000256" key="1">
    <source>
        <dbReference type="SAM" id="MobiDB-lite"/>
    </source>
</evidence>
<feature type="compositionally biased region" description="Basic and acidic residues" evidence="1">
    <location>
        <begin position="1"/>
        <end position="19"/>
    </location>
</feature>
<accession>A0ABP8BS69</accession>
<feature type="compositionally biased region" description="Low complexity" evidence="1">
    <location>
        <begin position="78"/>
        <end position="88"/>
    </location>
</feature>
<evidence type="ECO:0000313" key="2">
    <source>
        <dbReference type="EMBL" id="GAA4224538.1"/>
    </source>
</evidence>
<dbReference type="Proteomes" id="UP001501710">
    <property type="component" value="Unassembled WGS sequence"/>
</dbReference>